<feature type="domain" description="ACT" evidence="6">
    <location>
        <begin position="662"/>
        <end position="735"/>
    </location>
</feature>
<dbReference type="FunFam" id="1.10.3210.10:FF:000001">
    <property type="entry name" value="GTP pyrophosphokinase RelA"/>
    <property type="match status" value="1"/>
</dbReference>
<dbReference type="EC" id="2.7.6.5" evidence="2"/>
<keyword evidence="9" id="KW-0418">Kinase</keyword>
<dbReference type="AlphaFoldDB" id="A0A1G6XNF4"/>
<feature type="domain" description="TGS" evidence="8">
    <location>
        <begin position="389"/>
        <end position="450"/>
    </location>
</feature>
<dbReference type="FunFam" id="3.10.20.30:FF:000002">
    <property type="entry name" value="GTP pyrophosphokinase (RelA/SpoT)"/>
    <property type="match status" value="1"/>
</dbReference>
<feature type="compositionally biased region" description="Polar residues" evidence="5">
    <location>
        <begin position="564"/>
        <end position="578"/>
    </location>
</feature>
<dbReference type="Pfam" id="PF19296">
    <property type="entry name" value="RelA_AH_RIS"/>
    <property type="match status" value="1"/>
</dbReference>
<evidence type="ECO:0000256" key="4">
    <source>
        <dbReference type="RuleBase" id="RU003847"/>
    </source>
</evidence>
<dbReference type="CDD" id="cd05399">
    <property type="entry name" value="NT_Rel-Spo_like"/>
    <property type="match status" value="1"/>
</dbReference>
<dbReference type="InterPro" id="IPR004811">
    <property type="entry name" value="RelA/Spo_fam"/>
</dbReference>
<dbReference type="Pfam" id="PF04607">
    <property type="entry name" value="RelA_SpoT"/>
    <property type="match status" value="1"/>
</dbReference>
<evidence type="ECO:0000313" key="9">
    <source>
        <dbReference type="EMBL" id="SDD79700.1"/>
    </source>
</evidence>
<dbReference type="CDD" id="cd04876">
    <property type="entry name" value="ACT_RelA-SpoT"/>
    <property type="match status" value="1"/>
</dbReference>
<feature type="region of interest" description="Disordered" evidence="5">
    <location>
        <begin position="554"/>
        <end position="581"/>
    </location>
</feature>
<dbReference type="UniPathway" id="UPA00908">
    <property type="reaction ID" value="UER00884"/>
</dbReference>
<dbReference type="PROSITE" id="PS51831">
    <property type="entry name" value="HD"/>
    <property type="match status" value="1"/>
</dbReference>
<dbReference type="SMART" id="SM00954">
    <property type="entry name" value="RelA_SpoT"/>
    <property type="match status" value="1"/>
</dbReference>
<dbReference type="PANTHER" id="PTHR21262">
    <property type="entry name" value="GUANOSINE-3',5'-BIS DIPHOSPHATE 3'-PYROPHOSPHOHYDROLASE"/>
    <property type="match status" value="1"/>
</dbReference>
<dbReference type="CDD" id="cd01668">
    <property type="entry name" value="TGS_RSH"/>
    <property type="match status" value="1"/>
</dbReference>
<dbReference type="RefSeq" id="WP_091791935.1">
    <property type="nucleotide sequence ID" value="NZ_FNAF01000007.1"/>
</dbReference>
<dbReference type="InterPro" id="IPR045600">
    <property type="entry name" value="RelA/SpoT_AH_RIS"/>
</dbReference>
<evidence type="ECO:0000256" key="3">
    <source>
        <dbReference type="ARBA" id="ARBA00048244"/>
    </source>
</evidence>
<dbReference type="InterPro" id="IPR003607">
    <property type="entry name" value="HD/PDEase_dom"/>
</dbReference>
<dbReference type="Proteomes" id="UP000198995">
    <property type="component" value="Unassembled WGS sequence"/>
</dbReference>
<dbReference type="SUPFAM" id="SSF81301">
    <property type="entry name" value="Nucleotidyltransferase"/>
    <property type="match status" value="1"/>
</dbReference>
<gene>
    <name evidence="9" type="ORF">SAMN04489866_10737</name>
</gene>
<dbReference type="Gene3D" id="3.30.460.10">
    <property type="entry name" value="Beta Polymerase, domain 2"/>
    <property type="match status" value="1"/>
</dbReference>
<evidence type="ECO:0000259" key="7">
    <source>
        <dbReference type="PROSITE" id="PS51831"/>
    </source>
</evidence>
<evidence type="ECO:0000256" key="2">
    <source>
        <dbReference type="ARBA" id="ARBA00013251"/>
    </source>
</evidence>
<dbReference type="Gene3D" id="1.10.3210.10">
    <property type="entry name" value="Hypothetical protein af1432"/>
    <property type="match status" value="1"/>
</dbReference>
<dbReference type="EMBL" id="FNAF01000007">
    <property type="protein sequence ID" value="SDD79700.1"/>
    <property type="molecule type" value="Genomic_DNA"/>
</dbReference>
<dbReference type="SUPFAM" id="SSF81271">
    <property type="entry name" value="TGS-like"/>
    <property type="match status" value="1"/>
</dbReference>
<dbReference type="Pfam" id="PF02824">
    <property type="entry name" value="TGS"/>
    <property type="match status" value="1"/>
</dbReference>
<dbReference type="Gene3D" id="3.10.20.30">
    <property type="match status" value="1"/>
</dbReference>
<dbReference type="PROSITE" id="PS51671">
    <property type="entry name" value="ACT"/>
    <property type="match status" value="1"/>
</dbReference>
<dbReference type="InterPro" id="IPR007685">
    <property type="entry name" value="RelA_SpoT"/>
</dbReference>
<dbReference type="InterPro" id="IPR012676">
    <property type="entry name" value="TGS-like"/>
</dbReference>
<comment type="pathway">
    <text evidence="1">Purine metabolism; ppGpp biosynthesis; ppGpp from GTP: step 1/2.</text>
</comment>
<dbReference type="InterPro" id="IPR043519">
    <property type="entry name" value="NT_sf"/>
</dbReference>
<dbReference type="InterPro" id="IPR012675">
    <property type="entry name" value="Beta-grasp_dom_sf"/>
</dbReference>
<dbReference type="Pfam" id="PF13328">
    <property type="entry name" value="HD_4"/>
    <property type="match status" value="1"/>
</dbReference>
<dbReference type="InterPro" id="IPR004095">
    <property type="entry name" value="TGS"/>
</dbReference>
<dbReference type="GO" id="GO:0015970">
    <property type="term" value="P:guanosine tetraphosphate biosynthetic process"/>
    <property type="evidence" value="ECO:0007669"/>
    <property type="project" value="UniProtKB-UniPathway"/>
</dbReference>
<dbReference type="SUPFAM" id="SSF109604">
    <property type="entry name" value="HD-domain/PDEase-like"/>
    <property type="match status" value="1"/>
</dbReference>
<dbReference type="InterPro" id="IPR033655">
    <property type="entry name" value="TGS_RelA/SpoT"/>
</dbReference>
<evidence type="ECO:0000256" key="5">
    <source>
        <dbReference type="SAM" id="MobiDB-lite"/>
    </source>
</evidence>
<proteinExistence type="inferred from homology"/>
<evidence type="ECO:0000313" key="10">
    <source>
        <dbReference type="Proteomes" id="UP000198995"/>
    </source>
</evidence>
<dbReference type="NCBIfam" id="TIGR00691">
    <property type="entry name" value="spoT_relA"/>
    <property type="match status" value="1"/>
</dbReference>
<dbReference type="FunFam" id="3.30.460.10:FF:000001">
    <property type="entry name" value="GTP pyrophosphokinase RelA"/>
    <property type="match status" value="1"/>
</dbReference>
<dbReference type="SMART" id="SM00471">
    <property type="entry name" value="HDc"/>
    <property type="match status" value="1"/>
</dbReference>
<dbReference type="CDD" id="cd00077">
    <property type="entry name" value="HDc"/>
    <property type="match status" value="1"/>
</dbReference>
<comment type="function">
    <text evidence="4">In eubacteria ppGpp (guanosine 3'-diphosphate 5'-diphosphate) is a mediator of the stringent response that coordinates a variety of cellular activities in response to changes in nutritional abundance.</text>
</comment>
<dbReference type="PROSITE" id="PS51880">
    <property type="entry name" value="TGS"/>
    <property type="match status" value="1"/>
</dbReference>
<feature type="domain" description="HD" evidence="7">
    <location>
        <begin position="48"/>
        <end position="147"/>
    </location>
</feature>
<dbReference type="SUPFAM" id="SSF55021">
    <property type="entry name" value="ACT-like"/>
    <property type="match status" value="1"/>
</dbReference>
<dbReference type="Gene3D" id="3.30.70.260">
    <property type="match status" value="1"/>
</dbReference>
<dbReference type="GO" id="GO:0008728">
    <property type="term" value="F:GTP diphosphokinase activity"/>
    <property type="evidence" value="ECO:0007669"/>
    <property type="project" value="UniProtKB-EC"/>
</dbReference>
<organism evidence="9 10">
    <name type="scientific">Peptococcus niger</name>
    <dbReference type="NCBI Taxonomy" id="2741"/>
    <lineage>
        <taxon>Bacteria</taxon>
        <taxon>Bacillati</taxon>
        <taxon>Bacillota</taxon>
        <taxon>Clostridia</taxon>
        <taxon>Eubacteriales</taxon>
        <taxon>Peptococcaceae</taxon>
        <taxon>Peptococcus</taxon>
    </lineage>
</organism>
<dbReference type="PANTHER" id="PTHR21262:SF31">
    <property type="entry name" value="GTP PYROPHOSPHOKINASE"/>
    <property type="match status" value="1"/>
</dbReference>
<evidence type="ECO:0000259" key="8">
    <source>
        <dbReference type="PROSITE" id="PS51880"/>
    </source>
</evidence>
<keyword evidence="10" id="KW-1185">Reference proteome</keyword>
<keyword evidence="9" id="KW-0808">Transferase</keyword>
<dbReference type="InterPro" id="IPR002912">
    <property type="entry name" value="ACT_dom"/>
</dbReference>
<dbReference type="Pfam" id="PF13291">
    <property type="entry name" value="ACT_4"/>
    <property type="match status" value="1"/>
</dbReference>
<dbReference type="InterPro" id="IPR006674">
    <property type="entry name" value="HD_domain"/>
</dbReference>
<accession>A0A1G6XNF4</accession>
<sequence length="739" mass="84572">MTDSVRFKDLIDAVNLTNPDADFAFLQDAYWFAEEFHQGQYRKSGEPYITHPLHVAILLAELGLDDRAIAAGLLHDVVEDTGCTTRGLVDHFGEEVAFLVEGVTKLDQLSCVSREERQLESYRKMFVAMAQDIRVIIIKLADRLHNMRTMEYQAPEKQARIARETLEIYAPIADRLGIIRLKWELEDLSLRYLEPDVYYDLVNRISMKRQEREAYIDEVINDISAELKKRKLYFEIGGRPKHFYSIYRKMKKKNKDLDEIYDLIAIRVLVNTVQDCYVVLGVVHSLWKPVPLRFKDYIAMPKPNMYQSLHTTVIGPRGERFEIQIRTFEMHQVAEYGVAAHWLYKESGGSDQSTDVNQLDWIKHLKELQDDADDSKEMLENIKLQLFSDAVFVFSPQGEVYELPQGSTPIDYAYRVHTEIGNQCVGAKVNNRIVPFDYQLKNGDSVEILRSKNSKGPSRNWLNIVKSPQAKNKIRQWLKKNKREENIERGEDLYKKSLKYLGLDEGIFGKTENINRISGKMGYNTADDVFCALGIGGISTNQVINRLREEFKDELKAPREDAPSQASGTPNLQPQVQKTHVEESGKSFGGVAISGTADVSVRFANCCKPVPGDPIIGYITRGHGVTVHHADCPNILKLPEKERARLTPVKWQGYEDSLFKVELSVEAFDRPKITPEVMALINDANVHILSITSRVHNYMAVMDITLEVEDIHELQVVMDKISSIPDVFQVRRQFSRKGQ</sequence>
<protein>
    <recommendedName>
        <fullName evidence="2">GTP diphosphokinase</fullName>
        <ecNumber evidence="2">2.7.6.5</ecNumber>
    </recommendedName>
</protein>
<dbReference type="GO" id="GO:0016301">
    <property type="term" value="F:kinase activity"/>
    <property type="evidence" value="ECO:0007669"/>
    <property type="project" value="UniProtKB-KW"/>
</dbReference>
<dbReference type="GO" id="GO:0005886">
    <property type="term" value="C:plasma membrane"/>
    <property type="evidence" value="ECO:0007669"/>
    <property type="project" value="TreeGrafter"/>
</dbReference>
<name>A0A1G6XNF4_PEPNI</name>
<comment type="similarity">
    <text evidence="4">Belongs to the relA/spoT family.</text>
</comment>
<comment type="catalytic activity">
    <reaction evidence="3">
        <text>GTP + ATP = guanosine 3'-diphosphate 5'-triphosphate + AMP</text>
        <dbReference type="Rhea" id="RHEA:22088"/>
        <dbReference type="ChEBI" id="CHEBI:30616"/>
        <dbReference type="ChEBI" id="CHEBI:37565"/>
        <dbReference type="ChEBI" id="CHEBI:142410"/>
        <dbReference type="ChEBI" id="CHEBI:456215"/>
        <dbReference type="EC" id="2.7.6.5"/>
    </reaction>
</comment>
<reference evidence="9 10" key="1">
    <citation type="submission" date="2016-10" db="EMBL/GenBank/DDBJ databases">
        <authorList>
            <person name="de Groot N.N."/>
        </authorList>
    </citation>
    <scope>NUCLEOTIDE SEQUENCE [LARGE SCALE GENOMIC DNA]</scope>
    <source>
        <strain evidence="9 10">DSM 20475</strain>
    </source>
</reference>
<dbReference type="STRING" id="2741.SAMN04489866_10737"/>
<dbReference type="OrthoDB" id="9805041at2"/>
<evidence type="ECO:0000259" key="6">
    <source>
        <dbReference type="PROSITE" id="PS51671"/>
    </source>
</evidence>
<evidence type="ECO:0000256" key="1">
    <source>
        <dbReference type="ARBA" id="ARBA00004976"/>
    </source>
</evidence>
<dbReference type="InterPro" id="IPR045865">
    <property type="entry name" value="ACT-like_dom_sf"/>
</dbReference>